<dbReference type="Proteomes" id="UP001345827">
    <property type="component" value="Unassembled WGS sequence"/>
</dbReference>
<comment type="caution">
    <text evidence="3">The sequence shown here is derived from an EMBL/GenBank/DDBJ whole genome shotgun (WGS) entry which is preliminary data.</text>
</comment>
<dbReference type="InterPro" id="IPR057684">
    <property type="entry name" value="DUF7924"/>
</dbReference>
<proteinExistence type="predicted"/>
<feature type="compositionally biased region" description="Low complexity" evidence="1">
    <location>
        <begin position="90"/>
        <end position="105"/>
    </location>
</feature>
<evidence type="ECO:0000313" key="4">
    <source>
        <dbReference type="Proteomes" id="UP001345827"/>
    </source>
</evidence>
<sequence>MLSEVLSPQPHRPLKRRFLDEDVRHETLSRTKRTLLDLFPAPDPASRCHSDSLTARTRSPDSDSSSSACGLTRSPVSYREGASSPATTASLSFSEESRSSSRVSSPTYRHDLFHSNIEIDPDQVSRSVLDYGRQIITRTRYSPGLQESQAQNVVNVLRSLKDADEDTIRSGYKLTQLLPGTIPYSGKIMMGSNIPFDPTSLPHVPPAPPLAVPRPGQHYCLDRGSFSIEEDNKQSVKSLRRLARPSTTGCWPYFTVEFKSEAQGGTFWVAENQNAVSGSLCVNSMEKLLSIVQSGHTEFDSVSFSCNISSSNADIWIHYCQNQRFFSAELEHFHMRRWRDVICFRNSVKNIVEFGWQERLPQIQALLAKISLYEILHLRTRVD</sequence>
<dbReference type="PANTHER" id="PTHR42470:SF1">
    <property type="entry name" value="VAST DOMAIN-CONTAINING PROTEIN"/>
    <property type="match status" value="1"/>
</dbReference>
<evidence type="ECO:0000313" key="3">
    <source>
        <dbReference type="EMBL" id="KAK5531523.1"/>
    </source>
</evidence>
<dbReference type="Pfam" id="PF25545">
    <property type="entry name" value="DUF7924"/>
    <property type="match status" value="1"/>
</dbReference>
<evidence type="ECO:0000256" key="1">
    <source>
        <dbReference type="SAM" id="MobiDB-lite"/>
    </source>
</evidence>
<feature type="domain" description="DUF7924" evidence="2">
    <location>
        <begin position="211"/>
        <end position="366"/>
    </location>
</feature>
<accession>A0AAV9Q1B0</accession>
<keyword evidence="4" id="KW-1185">Reference proteome</keyword>
<name>A0AAV9Q1B0_9PEZI</name>
<gene>
    <name evidence="3" type="ORF">LTR25_008632</name>
</gene>
<reference evidence="3 4" key="1">
    <citation type="submission" date="2023-06" db="EMBL/GenBank/DDBJ databases">
        <title>Black Yeasts Isolated from many extreme environments.</title>
        <authorList>
            <person name="Coleine C."/>
            <person name="Stajich J.E."/>
            <person name="Selbmann L."/>
        </authorList>
    </citation>
    <scope>NUCLEOTIDE SEQUENCE [LARGE SCALE GENOMIC DNA]</scope>
    <source>
        <strain evidence="3 4">CCFEE 5887</strain>
    </source>
</reference>
<protein>
    <recommendedName>
        <fullName evidence="2">DUF7924 domain-containing protein</fullName>
    </recommendedName>
</protein>
<evidence type="ECO:0000259" key="2">
    <source>
        <dbReference type="Pfam" id="PF25545"/>
    </source>
</evidence>
<feature type="region of interest" description="Disordered" evidence="1">
    <location>
        <begin position="39"/>
        <end position="106"/>
    </location>
</feature>
<dbReference type="PANTHER" id="PTHR42470">
    <property type="entry name" value="VAST DOMAIN-CONTAINING PROTEIN"/>
    <property type="match status" value="1"/>
</dbReference>
<dbReference type="AlphaFoldDB" id="A0AAV9Q1B0"/>
<organism evidence="3 4">
    <name type="scientific">Vermiconidia calcicola</name>
    <dbReference type="NCBI Taxonomy" id="1690605"/>
    <lineage>
        <taxon>Eukaryota</taxon>
        <taxon>Fungi</taxon>
        <taxon>Dikarya</taxon>
        <taxon>Ascomycota</taxon>
        <taxon>Pezizomycotina</taxon>
        <taxon>Dothideomycetes</taxon>
        <taxon>Dothideomycetidae</taxon>
        <taxon>Mycosphaerellales</taxon>
        <taxon>Extremaceae</taxon>
        <taxon>Vermiconidia</taxon>
    </lineage>
</organism>
<dbReference type="EMBL" id="JAXLQG010000017">
    <property type="protein sequence ID" value="KAK5531523.1"/>
    <property type="molecule type" value="Genomic_DNA"/>
</dbReference>